<gene>
    <name evidence="3" type="ORF">SU86_004940</name>
</gene>
<dbReference type="InterPro" id="IPR014729">
    <property type="entry name" value="Rossmann-like_a/b/a_fold"/>
</dbReference>
<evidence type="ECO:0000256" key="1">
    <source>
        <dbReference type="ARBA" id="ARBA00008791"/>
    </source>
</evidence>
<keyword evidence="4" id="KW-1185">Reference proteome</keyword>
<evidence type="ECO:0000313" key="4">
    <source>
        <dbReference type="Proteomes" id="UP000266745"/>
    </source>
</evidence>
<dbReference type="InterPro" id="IPR006016">
    <property type="entry name" value="UspA"/>
</dbReference>
<dbReference type="RefSeq" id="WP_048189407.1">
    <property type="nucleotide sequence ID" value="NZ_CP011097.1"/>
</dbReference>
<dbReference type="CDD" id="cd00293">
    <property type="entry name" value="USP-like"/>
    <property type="match status" value="1"/>
</dbReference>
<reference evidence="3 4" key="1">
    <citation type="journal article" date="2016" name="Sci. Rep.">
        <title>A novel ammonia-oxidizing archaeon from wastewater treatment plant: Its enrichment, physiological and genomic characteristics.</title>
        <authorList>
            <person name="Li Y."/>
            <person name="Ding K."/>
            <person name="Wen X."/>
            <person name="Zhang B."/>
            <person name="Shen B."/>
            <person name="Yang Y."/>
        </authorList>
    </citation>
    <scope>NUCLEOTIDE SEQUENCE [LARGE SCALE GENOMIC DNA]</scope>
    <source>
        <strain evidence="3 4">SAT1</strain>
    </source>
</reference>
<dbReference type="Gene3D" id="3.40.50.620">
    <property type="entry name" value="HUPs"/>
    <property type="match status" value="1"/>
</dbReference>
<name>A0A3G1B4F3_9ARCH</name>
<dbReference type="PANTHER" id="PTHR46268">
    <property type="entry name" value="STRESS RESPONSE PROTEIN NHAX"/>
    <property type="match status" value="1"/>
</dbReference>
<organism evidence="3 4">
    <name type="scientific">Candidatus Nitrosotenuis cloacae</name>
    <dbReference type="NCBI Taxonomy" id="1603555"/>
    <lineage>
        <taxon>Archaea</taxon>
        <taxon>Nitrososphaerota</taxon>
        <taxon>Candidatus Nitrosotenuis</taxon>
    </lineage>
</organism>
<dbReference type="EMBL" id="CP011097">
    <property type="protein sequence ID" value="AJZ76653.1"/>
    <property type="molecule type" value="Genomic_DNA"/>
</dbReference>
<dbReference type="PRINTS" id="PR01438">
    <property type="entry name" value="UNVRSLSTRESS"/>
</dbReference>
<accession>A0A3G1B4F3</accession>
<sequence>MVKNQIKRILVPMDGSKTAERALDQAIEMARATHARILGLNIIPFLPAEFVPAVSPYKIYQRKEAGIFLERAKYRAAKHGILFTYAILYGSPVEQIIGVAKKKKVDLIVIGARGKGRVKELFLGSVSNAVLHKSQIPVLLVK</sequence>
<proteinExistence type="inferred from homology"/>
<dbReference type="Pfam" id="PF00582">
    <property type="entry name" value="Usp"/>
    <property type="match status" value="1"/>
</dbReference>
<feature type="domain" description="UspA" evidence="2">
    <location>
        <begin position="6"/>
        <end position="142"/>
    </location>
</feature>
<dbReference type="OrthoDB" id="105697at2157"/>
<evidence type="ECO:0000313" key="3">
    <source>
        <dbReference type="EMBL" id="AJZ76653.1"/>
    </source>
</evidence>
<dbReference type="KEGG" id="tah:SU86_004940"/>
<dbReference type="SUPFAM" id="SSF52402">
    <property type="entry name" value="Adenine nucleotide alpha hydrolases-like"/>
    <property type="match status" value="1"/>
</dbReference>
<dbReference type="PANTHER" id="PTHR46268:SF25">
    <property type="entry name" value="USPA DOMAIN PROTEIN"/>
    <property type="match status" value="1"/>
</dbReference>
<dbReference type="InterPro" id="IPR006015">
    <property type="entry name" value="Universal_stress_UspA"/>
</dbReference>
<dbReference type="Proteomes" id="UP000266745">
    <property type="component" value="Chromosome"/>
</dbReference>
<dbReference type="STRING" id="1603555.SU86_004940"/>
<dbReference type="AlphaFoldDB" id="A0A3G1B4F3"/>
<protein>
    <submittedName>
        <fullName evidence="3">Universal stress protein</fullName>
    </submittedName>
</protein>
<evidence type="ECO:0000259" key="2">
    <source>
        <dbReference type="Pfam" id="PF00582"/>
    </source>
</evidence>
<comment type="similarity">
    <text evidence="1">Belongs to the universal stress protein A family.</text>
</comment>
<dbReference type="GeneID" id="24875744"/>